<organism evidence="2 3">
    <name type="scientific">Larinioides sclopetarius</name>
    <dbReference type="NCBI Taxonomy" id="280406"/>
    <lineage>
        <taxon>Eukaryota</taxon>
        <taxon>Metazoa</taxon>
        <taxon>Ecdysozoa</taxon>
        <taxon>Arthropoda</taxon>
        <taxon>Chelicerata</taxon>
        <taxon>Arachnida</taxon>
        <taxon>Araneae</taxon>
        <taxon>Araneomorphae</taxon>
        <taxon>Entelegynae</taxon>
        <taxon>Araneoidea</taxon>
        <taxon>Araneidae</taxon>
        <taxon>Larinioides</taxon>
    </lineage>
</organism>
<sequence>MRVKQVKTSFLCFCRADYEKQVVATLPVIEVDDFSVSLRTPSIQEREGTSHRESRGQTRPSFHSPAFLHFIAVAMVTLAKRLMIGDQPPKRDITVAKL</sequence>
<proteinExistence type="predicted"/>
<feature type="region of interest" description="Disordered" evidence="1">
    <location>
        <begin position="40"/>
        <end position="62"/>
    </location>
</feature>
<evidence type="ECO:0000313" key="2">
    <source>
        <dbReference type="EMBL" id="CAL1276202.1"/>
    </source>
</evidence>
<protein>
    <submittedName>
        <fullName evidence="2">Uncharacterized protein</fullName>
    </submittedName>
</protein>
<accession>A0AAV1ZWK0</accession>
<reference evidence="2 3" key="1">
    <citation type="submission" date="2024-04" db="EMBL/GenBank/DDBJ databases">
        <authorList>
            <person name="Rising A."/>
            <person name="Reimegard J."/>
            <person name="Sonavane S."/>
            <person name="Akerstrom W."/>
            <person name="Nylinder S."/>
            <person name="Hedman E."/>
            <person name="Kallberg Y."/>
        </authorList>
    </citation>
    <scope>NUCLEOTIDE SEQUENCE [LARGE SCALE GENOMIC DNA]</scope>
</reference>
<feature type="compositionally biased region" description="Basic and acidic residues" evidence="1">
    <location>
        <begin position="44"/>
        <end position="56"/>
    </location>
</feature>
<dbReference type="AlphaFoldDB" id="A0AAV1ZWK0"/>
<evidence type="ECO:0000313" key="3">
    <source>
        <dbReference type="Proteomes" id="UP001497382"/>
    </source>
</evidence>
<gene>
    <name evidence="2" type="ORF">LARSCL_LOCUS8502</name>
</gene>
<comment type="caution">
    <text evidence="2">The sequence shown here is derived from an EMBL/GenBank/DDBJ whole genome shotgun (WGS) entry which is preliminary data.</text>
</comment>
<keyword evidence="3" id="KW-1185">Reference proteome</keyword>
<evidence type="ECO:0000256" key="1">
    <source>
        <dbReference type="SAM" id="MobiDB-lite"/>
    </source>
</evidence>
<name>A0AAV1ZWK0_9ARAC</name>
<dbReference type="EMBL" id="CAXIEN010000091">
    <property type="protein sequence ID" value="CAL1276202.1"/>
    <property type="molecule type" value="Genomic_DNA"/>
</dbReference>
<dbReference type="Proteomes" id="UP001497382">
    <property type="component" value="Unassembled WGS sequence"/>
</dbReference>